<dbReference type="STRING" id="688867.SAMN05660236_2724"/>
<dbReference type="AlphaFoldDB" id="A0A1T5L821"/>
<dbReference type="OrthoDB" id="799238at2"/>
<name>A0A1T5L821_9BACT</name>
<accession>A0A1T5L821</accession>
<dbReference type="EMBL" id="FUZU01000002">
    <property type="protein sequence ID" value="SKC72131.1"/>
    <property type="molecule type" value="Genomic_DNA"/>
</dbReference>
<protein>
    <submittedName>
        <fullName evidence="1">Uncharacterized protein</fullName>
    </submittedName>
</protein>
<reference evidence="1 2" key="1">
    <citation type="submission" date="2017-02" db="EMBL/GenBank/DDBJ databases">
        <authorList>
            <person name="Peterson S.W."/>
        </authorList>
    </citation>
    <scope>NUCLEOTIDE SEQUENCE [LARGE SCALE GENOMIC DNA]</scope>
    <source>
        <strain evidence="1 2">DSM 25262</strain>
    </source>
</reference>
<proteinExistence type="predicted"/>
<sequence length="227" mass="26539">MLITLEEINGELLRTDSHEIDSDFVGVAIYVDKDGVAHHSGLVIAYQGNYNLFHYTGSDVEFNDNVTRAFIFKKLKFVSKEEVSAFYAHCLVIQQNANPTYGYFFAGDYYDKEGRYFSQSGVEEYMTCVGFCISVVKGFIETEEYFYYEDWTEDGVPIWFFQQFIKQLREQNPNATIDERLFRRHLRRITPTEYTAGAYLDIPVRKNKVDQIVEPVRKALFDRRPAK</sequence>
<gene>
    <name evidence="1" type="ORF">SAMN05660236_2724</name>
</gene>
<dbReference type="Proteomes" id="UP000190961">
    <property type="component" value="Unassembled WGS sequence"/>
</dbReference>
<keyword evidence="2" id="KW-1185">Reference proteome</keyword>
<dbReference type="RefSeq" id="WP_079687307.1">
    <property type="nucleotide sequence ID" value="NZ_FUZU01000002.1"/>
</dbReference>
<evidence type="ECO:0000313" key="1">
    <source>
        <dbReference type="EMBL" id="SKC72131.1"/>
    </source>
</evidence>
<evidence type="ECO:0000313" key="2">
    <source>
        <dbReference type="Proteomes" id="UP000190961"/>
    </source>
</evidence>
<organism evidence="1 2">
    <name type="scientific">Ohtaekwangia koreensis</name>
    <dbReference type="NCBI Taxonomy" id="688867"/>
    <lineage>
        <taxon>Bacteria</taxon>
        <taxon>Pseudomonadati</taxon>
        <taxon>Bacteroidota</taxon>
        <taxon>Cytophagia</taxon>
        <taxon>Cytophagales</taxon>
        <taxon>Fulvivirgaceae</taxon>
        <taxon>Ohtaekwangia</taxon>
    </lineage>
</organism>